<feature type="region of interest" description="Disordered" evidence="1">
    <location>
        <begin position="25"/>
        <end position="127"/>
    </location>
</feature>
<dbReference type="OrthoDB" id="6548960at2"/>
<organism evidence="3 4">
    <name type="scientific">Kosakonia oryziphila</name>
    <dbReference type="NCBI Taxonomy" id="1005667"/>
    <lineage>
        <taxon>Bacteria</taxon>
        <taxon>Pseudomonadati</taxon>
        <taxon>Pseudomonadota</taxon>
        <taxon>Gammaproteobacteria</taxon>
        <taxon>Enterobacterales</taxon>
        <taxon>Enterobacteriaceae</taxon>
        <taxon>Kosakonia</taxon>
    </lineage>
</organism>
<proteinExistence type="predicted"/>
<evidence type="ECO:0000256" key="2">
    <source>
        <dbReference type="SAM" id="SignalP"/>
    </source>
</evidence>
<dbReference type="Proteomes" id="UP000198515">
    <property type="component" value="Unassembled WGS sequence"/>
</dbReference>
<dbReference type="Pfam" id="PF13985">
    <property type="entry name" value="YbgS"/>
    <property type="match status" value="1"/>
</dbReference>
<name>A0A1C4A1G9_9ENTR</name>
<sequence length="127" mass="12982">MKMNKLATLLLTSTLTLAGGAAWAAGSTADTSANNGQANSSAAAGQTAPDAQQNLAPKGVDNSKINNGSTNSASGTHQTHSSQHMSKDEVHKNTMCKDGRCPDVNKKVQTGNGTHNDADTKTDGTTQ</sequence>
<keyword evidence="2" id="KW-0732">Signal</keyword>
<dbReference type="EMBL" id="FMBC01000003">
    <property type="protein sequence ID" value="SCB88385.1"/>
    <property type="molecule type" value="Genomic_DNA"/>
</dbReference>
<feature type="chain" id="PRO_5008688405" evidence="2">
    <location>
        <begin position="25"/>
        <end position="127"/>
    </location>
</feature>
<accession>A0A1C4A1G9</accession>
<feature type="compositionally biased region" description="Basic and acidic residues" evidence="1">
    <location>
        <begin position="116"/>
        <end position="127"/>
    </location>
</feature>
<evidence type="ECO:0000313" key="4">
    <source>
        <dbReference type="Proteomes" id="UP000198515"/>
    </source>
</evidence>
<feature type="compositionally biased region" description="Polar residues" evidence="1">
    <location>
        <begin position="63"/>
        <end position="84"/>
    </location>
</feature>
<evidence type="ECO:0000256" key="1">
    <source>
        <dbReference type="SAM" id="MobiDB-lite"/>
    </source>
</evidence>
<dbReference type="RefSeq" id="WP_090133370.1">
    <property type="nucleotide sequence ID" value="NZ_FMBC01000003.1"/>
</dbReference>
<feature type="compositionally biased region" description="Low complexity" evidence="1">
    <location>
        <begin position="25"/>
        <end position="48"/>
    </location>
</feature>
<reference evidence="4" key="1">
    <citation type="submission" date="2016-08" db="EMBL/GenBank/DDBJ databases">
        <authorList>
            <person name="Varghese N."/>
            <person name="Submissions Spin"/>
        </authorList>
    </citation>
    <scope>NUCLEOTIDE SEQUENCE [LARGE SCALE GENOMIC DNA]</scope>
    <source>
        <strain evidence="4">REICA_142</strain>
    </source>
</reference>
<feature type="compositionally biased region" description="Basic and acidic residues" evidence="1">
    <location>
        <begin position="85"/>
        <end position="106"/>
    </location>
</feature>
<evidence type="ECO:0000313" key="3">
    <source>
        <dbReference type="EMBL" id="SCB88385.1"/>
    </source>
</evidence>
<dbReference type="AlphaFoldDB" id="A0A1C4A1G9"/>
<dbReference type="InterPro" id="IPR020363">
    <property type="entry name" value="Uncharacterised_YbgS"/>
</dbReference>
<feature type="signal peptide" evidence="2">
    <location>
        <begin position="1"/>
        <end position="24"/>
    </location>
</feature>
<keyword evidence="4" id="KW-1185">Reference proteome</keyword>
<protein>
    <submittedName>
        <fullName evidence="3">YbgS-like protein</fullName>
    </submittedName>
</protein>
<gene>
    <name evidence="3" type="ORF">GA0061070_100399</name>
</gene>